<organism evidence="1 2">
    <name type="scientific">Corallococcus terminator</name>
    <dbReference type="NCBI Taxonomy" id="2316733"/>
    <lineage>
        <taxon>Bacteria</taxon>
        <taxon>Pseudomonadati</taxon>
        <taxon>Myxococcota</taxon>
        <taxon>Myxococcia</taxon>
        <taxon>Myxococcales</taxon>
        <taxon>Cystobacterineae</taxon>
        <taxon>Myxococcaceae</taxon>
        <taxon>Corallococcus</taxon>
    </lineage>
</organism>
<protein>
    <submittedName>
        <fullName evidence="1">HEAT repeat domain-containing protein</fullName>
    </submittedName>
</protein>
<dbReference type="PANTHER" id="PTHR12697:SF5">
    <property type="entry name" value="DEOXYHYPUSINE HYDROXYLASE"/>
    <property type="match status" value="1"/>
</dbReference>
<proteinExistence type="predicted"/>
<evidence type="ECO:0000313" key="1">
    <source>
        <dbReference type="EMBL" id="RKG92579.1"/>
    </source>
</evidence>
<sequence>MDWRAERDRALLTLEREKRPASRAEAADLLFQLASEESAHVAEFTDALVRLLADSQPEVRRSGVSLASVVLPPEQLPDTLLPRLRDDDTRVRLEATGRLADLALPHARGALAGMLEDPTPEVRFEAARGIAALKHPAGLDVLVAALDVDTLRFRALGALAELEDVRALPAVKKLFGKWLLPAFDKTQAAGVLLKLGAPEGADWLMQRTRKKWSADRALAVELCGELKVPGALERLKDILQDAKDPCRGAAARGLGRLGDARALPWLLSVLEDRAAPEDDRLDAADGVWRLGVAEGQERVRATVATFVSEEARLELEELFREGS</sequence>
<dbReference type="OrthoDB" id="5493902at2"/>
<dbReference type="SUPFAM" id="SSF48371">
    <property type="entry name" value="ARM repeat"/>
    <property type="match status" value="2"/>
</dbReference>
<reference evidence="2" key="1">
    <citation type="submission" date="2018-09" db="EMBL/GenBank/DDBJ databases">
        <authorList>
            <person name="Livingstone P.G."/>
            <person name="Whitworth D.E."/>
        </authorList>
    </citation>
    <scope>NUCLEOTIDE SEQUENCE [LARGE SCALE GENOMIC DNA]</scope>
    <source>
        <strain evidence="2">CA054A</strain>
    </source>
</reference>
<keyword evidence="2" id="KW-1185">Reference proteome</keyword>
<dbReference type="InterPro" id="IPR016024">
    <property type="entry name" value="ARM-type_fold"/>
</dbReference>
<dbReference type="PANTHER" id="PTHR12697">
    <property type="entry name" value="PBS LYASE HEAT-LIKE PROTEIN"/>
    <property type="match status" value="1"/>
</dbReference>
<name>A0A3A8JA56_9BACT</name>
<dbReference type="Pfam" id="PF13646">
    <property type="entry name" value="HEAT_2"/>
    <property type="match status" value="2"/>
</dbReference>
<accession>A0A3A8JA56</accession>
<dbReference type="EMBL" id="RAVZ01000023">
    <property type="protein sequence ID" value="RKG92579.1"/>
    <property type="molecule type" value="Genomic_DNA"/>
</dbReference>
<dbReference type="GO" id="GO:0016491">
    <property type="term" value="F:oxidoreductase activity"/>
    <property type="evidence" value="ECO:0007669"/>
    <property type="project" value="TreeGrafter"/>
</dbReference>
<dbReference type="InterPro" id="IPR011989">
    <property type="entry name" value="ARM-like"/>
</dbReference>
<dbReference type="SMART" id="SM00567">
    <property type="entry name" value="EZ_HEAT"/>
    <property type="match status" value="6"/>
</dbReference>
<dbReference type="InterPro" id="IPR004155">
    <property type="entry name" value="PBS_lyase_HEAT"/>
</dbReference>
<evidence type="ECO:0000313" key="2">
    <source>
        <dbReference type="Proteomes" id="UP000268094"/>
    </source>
</evidence>
<gene>
    <name evidence="1" type="ORF">D7V88_05695</name>
</gene>
<dbReference type="Proteomes" id="UP000268094">
    <property type="component" value="Unassembled WGS sequence"/>
</dbReference>
<dbReference type="AlphaFoldDB" id="A0A3A8JA56"/>
<dbReference type="Gene3D" id="1.25.10.10">
    <property type="entry name" value="Leucine-rich Repeat Variant"/>
    <property type="match status" value="2"/>
</dbReference>
<comment type="caution">
    <text evidence="1">The sequence shown here is derived from an EMBL/GenBank/DDBJ whole genome shotgun (WGS) entry which is preliminary data.</text>
</comment>